<protein>
    <submittedName>
        <fullName evidence="1">Unannotated protein</fullName>
    </submittedName>
</protein>
<dbReference type="AlphaFoldDB" id="A0A6J6GRC8"/>
<dbReference type="NCBIfam" id="TIGR01509">
    <property type="entry name" value="HAD-SF-IA-v3"/>
    <property type="match status" value="1"/>
</dbReference>
<dbReference type="InterPro" id="IPR036412">
    <property type="entry name" value="HAD-like_sf"/>
</dbReference>
<dbReference type="InterPro" id="IPR023214">
    <property type="entry name" value="HAD_sf"/>
</dbReference>
<dbReference type="SUPFAM" id="SSF56784">
    <property type="entry name" value="HAD-like"/>
    <property type="match status" value="1"/>
</dbReference>
<organism evidence="1">
    <name type="scientific">freshwater metagenome</name>
    <dbReference type="NCBI Taxonomy" id="449393"/>
    <lineage>
        <taxon>unclassified sequences</taxon>
        <taxon>metagenomes</taxon>
        <taxon>ecological metagenomes</taxon>
    </lineage>
</organism>
<gene>
    <name evidence="1" type="ORF">UFOPK1842_00286</name>
</gene>
<dbReference type="EMBL" id="CAEZUQ010000020">
    <property type="protein sequence ID" value="CAB4602820.1"/>
    <property type="molecule type" value="Genomic_DNA"/>
</dbReference>
<dbReference type="CDD" id="cd07505">
    <property type="entry name" value="HAD_BPGM-like"/>
    <property type="match status" value="1"/>
</dbReference>
<dbReference type="InterPro" id="IPR041492">
    <property type="entry name" value="HAD_2"/>
</dbReference>
<dbReference type="PRINTS" id="PR00413">
    <property type="entry name" value="HADHALOGNASE"/>
</dbReference>
<dbReference type="PANTHER" id="PTHR18901:SF38">
    <property type="entry name" value="PSEUDOURIDINE-5'-PHOSPHATASE"/>
    <property type="match status" value="1"/>
</dbReference>
<name>A0A6J6GRC8_9ZZZZ</name>
<dbReference type="Gene3D" id="3.40.50.1000">
    <property type="entry name" value="HAD superfamily/HAD-like"/>
    <property type="match status" value="1"/>
</dbReference>
<dbReference type="SFLD" id="SFLDS00003">
    <property type="entry name" value="Haloacid_Dehalogenase"/>
    <property type="match status" value="1"/>
</dbReference>
<dbReference type="PANTHER" id="PTHR18901">
    <property type="entry name" value="2-DEOXYGLUCOSE-6-PHOSPHATE PHOSPHATASE 2"/>
    <property type="match status" value="1"/>
</dbReference>
<proteinExistence type="predicted"/>
<dbReference type="SFLD" id="SFLDG01129">
    <property type="entry name" value="C1.5:_HAD__Beta-PGM__Phosphata"/>
    <property type="match status" value="1"/>
</dbReference>
<dbReference type="Pfam" id="PF13419">
    <property type="entry name" value="HAD_2"/>
    <property type="match status" value="1"/>
</dbReference>
<reference evidence="1" key="1">
    <citation type="submission" date="2020-05" db="EMBL/GenBank/DDBJ databases">
        <authorList>
            <person name="Chiriac C."/>
            <person name="Salcher M."/>
            <person name="Ghai R."/>
            <person name="Kavagutti S V."/>
        </authorList>
    </citation>
    <scope>NUCLEOTIDE SEQUENCE</scope>
</reference>
<accession>A0A6J6GRC8</accession>
<evidence type="ECO:0000313" key="1">
    <source>
        <dbReference type="EMBL" id="CAB4602820.1"/>
    </source>
</evidence>
<dbReference type="InterPro" id="IPR006439">
    <property type="entry name" value="HAD-SF_hydro_IA"/>
</dbReference>
<dbReference type="InterPro" id="IPR023198">
    <property type="entry name" value="PGP-like_dom2"/>
</dbReference>
<dbReference type="SFLD" id="SFLDG01135">
    <property type="entry name" value="C1.5.6:_HAD__Beta-PGM__Phospha"/>
    <property type="match status" value="1"/>
</dbReference>
<sequence length="214" mass="23784">MTFKAVFFDMDGTLIDSEPLWFENEVKLMAQFDYEWTILDQANCIGGPIQKTGNYMAAKIGGENKPEFFIESLIAMVSADFEERIQFMPGSLELLQELSSKKIRLALVSASPRQMLEATFRVLKGRYLELLISSDDVVKSKPDPECYLKAAAHFDLDISECLILEDSKTGVAAGKASGAKVVAVPHLVEISPDEQVVVVDSLLDMSVERLFSLH</sequence>
<dbReference type="Gene3D" id="1.10.150.240">
    <property type="entry name" value="Putative phosphatase, domain 2"/>
    <property type="match status" value="1"/>
</dbReference>